<proteinExistence type="predicted"/>
<dbReference type="Proteomes" id="UP000601435">
    <property type="component" value="Unassembled WGS sequence"/>
</dbReference>
<dbReference type="PANTHER" id="PTHR10151:SF120">
    <property type="entry name" value="BIS(5'-ADENOSYL)-TRIPHOSPHATASE"/>
    <property type="match status" value="1"/>
</dbReference>
<dbReference type="SUPFAM" id="SSF53649">
    <property type="entry name" value="Alkaline phosphatase-like"/>
    <property type="match status" value="1"/>
</dbReference>
<evidence type="ECO:0008006" key="3">
    <source>
        <dbReference type="Google" id="ProtNLM"/>
    </source>
</evidence>
<dbReference type="EMBL" id="CAJNJA010005187">
    <property type="protein sequence ID" value="CAE7185117.1"/>
    <property type="molecule type" value="Genomic_DNA"/>
</dbReference>
<dbReference type="Gene3D" id="3.40.720.10">
    <property type="entry name" value="Alkaline Phosphatase, subunit A"/>
    <property type="match status" value="1"/>
</dbReference>
<gene>
    <name evidence="1" type="ORF">SNEC2469_LOCUS869</name>
</gene>
<reference evidence="1" key="1">
    <citation type="submission" date="2021-02" db="EMBL/GenBank/DDBJ databases">
        <authorList>
            <person name="Dougan E. K."/>
            <person name="Rhodes N."/>
            <person name="Thang M."/>
            <person name="Chan C."/>
        </authorList>
    </citation>
    <scope>NUCLEOTIDE SEQUENCE</scope>
</reference>
<comment type="caution">
    <text evidence="1">The sequence shown here is derived from an EMBL/GenBank/DDBJ whole genome shotgun (WGS) entry which is preliminary data.</text>
</comment>
<dbReference type="InterPro" id="IPR017850">
    <property type="entry name" value="Alkaline_phosphatase_core_sf"/>
</dbReference>
<dbReference type="OrthoDB" id="415411at2759"/>
<name>A0A812IUN7_9DINO</name>
<dbReference type="Pfam" id="PF01663">
    <property type="entry name" value="Phosphodiest"/>
    <property type="match status" value="1"/>
</dbReference>
<dbReference type="AlphaFoldDB" id="A0A812IUN7"/>
<accession>A0A812IUN7</accession>
<dbReference type="GO" id="GO:0016787">
    <property type="term" value="F:hydrolase activity"/>
    <property type="evidence" value="ECO:0007669"/>
    <property type="project" value="UniProtKB-ARBA"/>
</dbReference>
<dbReference type="PANTHER" id="PTHR10151">
    <property type="entry name" value="ECTONUCLEOTIDE PYROPHOSPHATASE/PHOSPHODIESTERASE"/>
    <property type="match status" value="1"/>
</dbReference>
<keyword evidence="2" id="KW-1185">Reference proteome</keyword>
<evidence type="ECO:0000313" key="2">
    <source>
        <dbReference type="Proteomes" id="UP000601435"/>
    </source>
</evidence>
<organism evidence="1 2">
    <name type="scientific">Symbiodinium necroappetens</name>
    <dbReference type="NCBI Taxonomy" id="1628268"/>
    <lineage>
        <taxon>Eukaryota</taxon>
        <taxon>Sar</taxon>
        <taxon>Alveolata</taxon>
        <taxon>Dinophyceae</taxon>
        <taxon>Suessiales</taxon>
        <taxon>Symbiodiniaceae</taxon>
        <taxon>Symbiodinium</taxon>
    </lineage>
</organism>
<sequence length="470" mass="51871">MAATGPPMKQARLPAREAIGTGYEQKLQRLIAEGRFIHPLDGDRPSFADLAHALARCCGLVPEQPVRAGKAEELAALIGGKARRHIVVVLCDGMGVSTLHQHLPPDSFLRQNNTRQLRAVFPATTPAALTTLATAAWPGQHGLPGWELRDQKGCEFPGAAGVGPIQLTILDQVVRDMRTRKPVSDLGFGIEDIYIRKPWVSQGESARRMKFVNAYNGTEFTNWYQDKHCPSVMNIPETALETLGQPEGSQKAVEFFNAGVDAVISSVTESEEEGWQSYVYLYTAHPDKHMHALGVEHPEVTAVMTGIDQSLSRLWEHLRELDATLIVTADHGHVTVKPEEMVVLPDELLNCLEYANVGVHGKGRHAYFHCRSGRLKEFQRLWDTYDTLRENFLLLPVDAAAELGLFGPDPPLPEVRPRLGDFLGISCGAHTIVKPSEATRFQDRAQGSHGSMTREEMEIPFLLCSPSSSN</sequence>
<dbReference type="InterPro" id="IPR002591">
    <property type="entry name" value="Phosphodiest/P_Trfase"/>
</dbReference>
<evidence type="ECO:0000313" key="1">
    <source>
        <dbReference type="EMBL" id="CAE7185117.1"/>
    </source>
</evidence>
<protein>
    <recommendedName>
        <fullName evidence="3">Alkaline phosphatase family protein</fullName>
    </recommendedName>
</protein>